<proteinExistence type="predicted"/>
<comment type="caution">
    <text evidence="2">The sequence shown here is derived from an EMBL/GenBank/DDBJ whole genome shotgun (WGS) entry which is preliminary data.</text>
</comment>
<feature type="chain" id="PRO_5041408213" evidence="1">
    <location>
        <begin position="22"/>
        <end position="219"/>
    </location>
</feature>
<evidence type="ECO:0000256" key="1">
    <source>
        <dbReference type="SAM" id="SignalP"/>
    </source>
</evidence>
<accession>A0AA38PJB5</accession>
<dbReference type="AlphaFoldDB" id="A0AA38PJB5"/>
<sequence>MTQLTLHAILILAAISSGVLAAPTSTPRLSRSLNFGLSHLPIPRLEENLEYLIQKLKTYLPQNHPGGDFESRIDRLRNIDQENGNVPAEAAAIMDDLLTFRHYEGLNEQTWLIITISPDKSSKKLKNMMATWTYLAASMTEWKDESDENARKFDTTVRARKQIVRDLLGKYWDEPNKSESDVKEKLDSIWVQLHRMMAVYHEFSGREVHDYERKPLIEL</sequence>
<gene>
    <name evidence="2" type="ORF">F5878DRAFT_637647</name>
</gene>
<dbReference type="Proteomes" id="UP001163846">
    <property type="component" value="Unassembled WGS sequence"/>
</dbReference>
<reference evidence="2" key="1">
    <citation type="submission" date="2022-08" db="EMBL/GenBank/DDBJ databases">
        <authorList>
            <consortium name="DOE Joint Genome Institute"/>
            <person name="Min B."/>
            <person name="Riley R."/>
            <person name="Sierra-Patev S."/>
            <person name="Naranjo-Ortiz M."/>
            <person name="Looney B."/>
            <person name="Konkel Z."/>
            <person name="Slot J.C."/>
            <person name="Sakamoto Y."/>
            <person name="Steenwyk J.L."/>
            <person name="Rokas A."/>
            <person name="Carro J."/>
            <person name="Camarero S."/>
            <person name="Ferreira P."/>
            <person name="Molpeceres G."/>
            <person name="Ruiz-Duenas F.J."/>
            <person name="Serrano A."/>
            <person name="Henrissat B."/>
            <person name="Drula E."/>
            <person name="Hughes K.W."/>
            <person name="Mata J.L."/>
            <person name="Ishikawa N.K."/>
            <person name="Vargas-Isla R."/>
            <person name="Ushijima S."/>
            <person name="Smith C.A."/>
            <person name="Ahrendt S."/>
            <person name="Andreopoulos W."/>
            <person name="He G."/>
            <person name="Labutti K."/>
            <person name="Lipzen A."/>
            <person name="Ng V."/>
            <person name="Sandor L."/>
            <person name="Barry K."/>
            <person name="Martinez A.T."/>
            <person name="Xiao Y."/>
            <person name="Gibbons J.G."/>
            <person name="Terashima K."/>
            <person name="Hibbett D.S."/>
            <person name="Grigoriev I.V."/>
        </authorList>
    </citation>
    <scope>NUCLEOTIDE SEQUENCE</scope>
    <source>
        <strain evidence="2">TFB9207</strain>
    </source>
</reference>
<keyword evidence="1" id="KW-0732">Signal</keyword>
<feature type="signal peptide" evidence="1">
    <location>
        <begin position="1"/>
        <end position="21"/>
    </location>
</feature>
<keyword evidence="3" id="KW-1185">Reference proteome</keyword>
<evidence type="ECO:0000313" key="2">
    <source>
        <dbReference type="EMBL" id="KAJ3844012.1"/>
    </source>
</evidence>
<evidence type="ECO:0000313" key="3">
    <source>
        <dbReference type="Proteomes" id="UP001163846"/>
    </source>
</evidence>
<name>A0AA38PJB5_9AGAR</name>
<organism evidence="2 3">
    <name type="scientific">Lentinula raphanica</name>
    <dbReference type="NCBI Taxonomy" id="153919"/>
    <lineage>
        <taxon>Eukaryota</taxon>
        <taxon>Fungi</taxon>
        <taxon>Dikarya</taxon>
        <taxon>Basidiomycota</taxon>
        <taxon>Agaricomycotina</taxon>
        <taxon>Agaricomycetes</taxon>
        <taxon>Agaricomycetidae</taxon>
        <taxon>Agaricales</taxon>
        <taxon>Marasmiineae</taxon>
        <taxon>Omphalotaceae</taxon>
        <taxon>Lentinula</taxon>
    </lineage>
</organism>
<protein>
    <submittedName>
        <fullName evidence="2">Uncharacterized protein</fullName>
    </submittedName>
</protein>
<dbReference type="EMBL" id="MU805962">
    <property type="protein sequence ID" value="KAJ3844012.1"/>
    <property type="molecule type" value="Genomic_DNA"/>
</dbReference>